<comment type="caution">
    <text evidence="2">The sequence shown here is derived from an EMBL/GenBank/DDBJ whole genome shotgun (WGS) entry which is preliminary data.</text>
</comment>
<gene>
    <name evidence="2" type="ORF">HS088_TW01G00274</name>
</gene>
<reference evidence="2 3" key="1">
    <citation type="journal article" date="2020" name="Nat. Commun.">
        <title>Genome of Tripterygium wilfordii and identification of cytochrome P450 involved in triptolide biosynthesis.</title>
        <authorList>
            <person name="Tu L."/>
            <person name="Su P."/>
            <person name="Zhang Z."/>
            <person name="Gao L."/>
            <person name="Wang J."/>
            <person name="Hu T."/>
            <person name="Zhou J."/>
            <person name="Zhang Y."/>
            <person name="Zhao Y."/>
            <person name="Liu Y."/>
            <person name="Song Y."/>
            <person name="Tong Y."/>
            <person name="Lu Y."/>
            <person name="Yang J."/>
            <person name="Xu C."/>
            <person name="Jia M."/>
            <person name="Peters R.J."/>
            <person name="Huang L."/>
            <person name="Gao W."/>
        </authorList>
    </citation>
    <scope>NUCLEOTIDE SEQUENCE [LARGE SCALE GENOMIC DNA]</scope>
    <source>
        <strain evidence="3">cv. XIE 37</strain>
        <tissue evidence="2">Leaf</tissue>
    </source>
</reference>
<keyword evidence="2" id="KW-0808">Transferase</keyword>
<comment type="similarity">
    <text evidence="1">Belongs to the UDP-glycosyltransferase family.</text>
</comment>
<keyword evidence="3" id="KW-1185">Reference proteome</keyword>
<dbReference type="PANTHER" id="PTHR11926:SF870">
    <property type="entry name" value="UDP-GLYCOSYLTRANSFERASE 75B1"/>
    <property type="match status" value="1"/>
</dbReference>
<dbReference type="Gene3D" id="3.40.50.2000">
    <property type="entry name" value="Glycogen Phosphorylase B"/>
    <property type="match status" value="1"/>
</dbReference>
<dbReference type="GO" id="GO:0080044">
    <property type="term" value="F:quercetin 7-O-glucosyltransferase activity"/>
    <property type="evidence" value="ECO:0007669"/>
    <property type="project" value="TreeGrafter"/>
</dbReference>
<organism evidence="2 3">
    <name type="scientific">Tripterygium wilfordii</name>
    <name type="common">Thunder God vine</name>
    <dbReference type="NCBI Taxonomy" id="458696"/>
    <lineage>
        <taxon>Eukaryota</taxon>
        <taxon>Viridiplantae</taxon>
        <taxon>Streptophyta</taxon>
        <taxon>Embryophyta</taxon>
        <taxon>Tracheophyta</taxon>
        <taxon>Spermatophyta</taxon>
        <taxon>Magnoliopsida</taxon>
        <taxon>eudicotyledons</taxon>
        <taxon>Gunneridae</taxon>
        <taxon>Pentapetalae</taxon>
        <taxon>rosids</taxon>
        <taxon>fabids</taxon>
        <taxon>Celastrales</taxon>
        <taxon>Celastraceae</taxon>
        <taxon>Tripterygium</taxon>
    </lineage>
</organism>
<dbReference type="InParanoid" id="A0A7J7E238"/>
<dbReference type="GO" id="GO:0080043">
    <property type="term" value="F:quercetin 3-O-glucosyltransferase activity"/>
    <property type="evidence" value="ECO:0007669"/>
    <property type="project" value="TreeGrafter"/>
</dbReference>
<sequence length="314" mass="35478">MSKPHIFIVTFPGQGHINPALQLAKRLIRTGAHVTFATTISAHLRMPKDQTTLPKGLSFVTFSDGFDHGFNPNDGLDHFMFQFKHRSMKNVRNLIMTINQDRPITRVIYSLLLPWVATMAREFRIPSTLLWDEPAALLNIYYHYFSGYGGLIKEKVVSDPSFSVELSGLPPLTSVDLPSFFLPSNVYAFALPSFKEHVEVLNSETNPKVLVNTFDELEFESLKAMDKYNLVGVGPLIPSAFLDETDPSDTCFGCDLFKKGPNDYIDWKLRRTVKGDERIIISHMSRCDLDNVLLGELLNTRYALEINVGSMGDR</sequence>
<dbReference type="PANTHER" id="PTHR11926">
    <property type="entry name" value="GLUCOSYL/GLUCURONOSYL TRANSFERASES"/>
    <property type="match status" value="1"/>
</dbReference>
<protein>
    <submittedName>
        <fullName evidence="2">Crocetin glucosyltransferase chloroplastic-like</fullName>
    </submittedName>
</protein>
<dbReference type="SUPFAM" id="SSF53756">
    <property type="entry name" value="UDP-Glycosyltransferase/glycogen phosphorylase"/>
    <property type="match status" value="1"/>
</dbReference>
<name>A0A7J7E238_TRIWF</name>
<dbReference type="Proteomes" id="UP000593562">
    <property type="component" value="Unassembled WGS sequence"/>
</dbReference>
<evidence type="ECO:0000313" key="3">
    <source>
        <dbReference type="Proteomes" id="UP000593562"/>
    </source>
</evidence>
<evidence type="ECO:0000313" key="2">
    <source>
        <dbReference type="EMBL" id="KAF5752366.1"/>
    </source>
</evidence>
<evidence type="ECO:0000256" key="1">
    <source>
        <dbReference type="ARBA" id="ARBA00009995"/>
    </source>
</evidence>
<dbReference type="EMBL" id="JAAARO010000001">
    <property type="protein sequence ID" value="KAF5752366.1"/>
    <property type="molecule type" value="Genomic_DNA"/>
</dbReference>
<proteinExistence type="inferred from homology"/>
<accession>A0A7J7E238</accession>
<dbReference type="AlphaFoldDB" id="A0A7J7E238"/>